<gene>
    <name evidence="2" type="ORF">DZF91_15565</name>
</gene>
<evidence type="ECO:0000313" key="3">
    <source>
        <dbReference type="Proteomes" id="UP000261811"/>
    </source>
</evidence>
<dbReference type="EMBL" id="QURH01000261">
    <property type="protein sequence ID" value="RFU40737.1"/>
    <property type="molecule type" value="Genomic_DNA"/>
</dbReference>
<keyword evidence="3" id="KW-1185">Reference proteome</keyword>
<dbReference type="OrthoDB" id="3537613at2"/>
<feature type="transmembrane region" description="Helical" evidence="1">
    <location>
        <begin position="137"/>
        <end position="158"/>
    </location>
</feature>
<reference evidence="2 3" key="1">
    <citation type="submission" date="2018-08" db="EMBL/GenBank/DDBJ databases">
        <title>Actinomadura jelena sp. nov., a novel Actinomycete isolated from soil in Chad.</title>
        <authorList>
            <person name="Shi L."/>
        </authorList>
    </citation>
    <scope>NUCLEOTIDE SEQUENCE [LARGE SCALE GENOMIC DNA]</scope>
    <source>
        <strain evidence="2 3">NEAU-G17</strain>
    </source>
</reference>
<accession>A0A372JL44</accession>
<evidence type="ECO:0000313" key="2">
    <source>
        <dbReference type="EMBL" id="RFU40737.1"/>
    </source>
</evidence>
<keyword evidence="1" id="KW-0472">Membrane</keyword>
<organism evidence="2 3">
    <name type="scientific">Actinomadura logoneensis</name>
    <dbReference type="NCBI Taxonomy" id="2293572"/>
    <lineage>
        <taxon>Bacteria</taxon>
        <taxon>Bacillati</taxon>
        <taxon>Actinomycetota</taxon>
        <taxon>Actinomycetes</taxon>
        <taxon>Streptosporangiales</taxon>
        <taxon>Thermomonosporaceae</taxon>
        <taxon>Actinomadura</taxon>
    </lineage>
</organism>
<dbReference type="Proteomes" id="UP000261811">
    <property type="component" value="Unassembled WGS sequence"/>
</dbReference>
<dbReference type="AlphaFoldDB" id="A0A372JL44"/>
<name>A0A372JL44_9ACTN</name>
<sequence length="186" mass="19621">MKARRKTGAPVTARRPWGALVLSVALTAAMFAGAVLCLREAVTQGDATSRAAAGKGRPGVFVVDVRRCSRTCSWYGVFIADGNGDGADVRPNARDRELRGAHEASLSPGQRLRVRDVGAFVQTEGGSAEWGSTTANAIGTFFLSVTGVLGAVSAAGLWRRRFRRDASGRREASGRRDASGRREASG</sequence>
<comment type="caution">
    <text evidence="2">The sequence shown here is derived from an EMBL/GenBank/DDBJ whole genome shotgun (WGS) entry which is preliminary data.</text>
</comment>
<keyword evidence="1" id="KW-1133">Transmembrane helix</keyword>
<dbReference type="RefSeq" id="WP_117358189.1">
    <property type="nucleotide sequence ID" value="NZ_QURH01000261.1"/>
</dbReference>
<evidence type="ECO:0000256" key="1">
    <source>
        <dbReference type="SAM" id="Phobius"/>
    </source>
</evidence>
<proteinExistence type="predicted"/>
<protein>
    <submittedName>
        <fullName evidence="2">Uncharacterized protein</fullName>
    </submittedName>
</protein>
<keyword evidence="1" id="KW-0812">Transmembrane</keyword>